<feature type="domain" description="General secretion pathway GspH" evidence="12">
    <location>
        <begin position="49"/>
        <end position="143"/>
    </location>
</feature>
<evidence type="ECO:0000313" key="14">
    <source>
        <dbReference type="Proteomes" id="UP001427805"/>
    </source>
</evidence>
<evidence type="ECO:0000256" key="2">
    <source>
        <dbReference type="ARBA" id="ARBA00021549"/>
    </source>
</evidence>
<dbReference type="NCBIfam" id="TIGR02532">
    <property type="entry name" value="IV_pilin_GFxxxE"/>
    <property type="match status" value="1"/>
</dbReference>
<evidence type="ECO:0000256" key="5">
    <source>
        <dbReference type="ARBA" id="ARBA00022519"/>
    </source>
</evidence>
<organism evidence="13 14">
    <name type="scientific">Sphingomonas rustica</name>
    <dbReference type="NCBI Taxonomy" id="3103142"/>
    <lineage>
        <taxon>Bacteria</taxon>
        <taxon>Pseudomonadati</taxon>
        <taxon>Pseudomonadota</taxon>
        <taxon>Alphaproteobacteria</taxon>
        <taxon>Sphingomonadales</taxon>
        <taxon>Sphingomonadaceae</taxon>
        <taxon>Sphingomonas</taxon>
    </lineage>
</organism>
<evidence type="ECO:0000256" key="1">
    <source>
        <dbReference type="ARBA" id="ARBA00004377"/>
    </source>
</evidence>
<keyword evidence="6 11" id="KW-0812">Transmembrane</keyword>
<evidence type="ECO:0000256" key="7">
    <source>
        <dbReference type="ARBA" id="ARBA00022989"/>
    </source>
</evidence>
<comment type="subcellular location">
    <subcellularLocation>
        <location evidence="1">Cell inner membrane</location>
        <topology evidence="1">Single-pass membrane protein</topology>
    </subcellularLocation>
</comment>
<dbReference type="InterPro" id="IPR002416">
    <property type="entry name" value="T2SS_protein-GspH"/>
</dbReference>
<dbReference type="Proteomes" id="UP001427805">
    <property type="component" value="Unassembled WGS sequence"/>
</dbReference>
<keyword evidence="14" id="KW-1185">Reference proteome</keyword>
<evidence type="ECO:0000256" key="9">
    <source>
        <dbReference type="ARBA" id="ARBA00025772"/>
    </source>
</evidence>
<name>A0ABV0BE29_9SPHN</name>
<evidence type="ECO:0000256" key="4">
    <source>
        <dbReference type="ARBA" id="ARBA00022481"/>
    </source>
</evidence>
<evidence type="ECO:0000313" key="13">
    <source>
        <dbReference type="EMBL" id="MEN3749799.1"/>
    </source>
</evidence>
<evidence type="ECO:0000256" key="6">
    <source>
        <dbReference type="ARBA" id="ARBA00022692"/>
    </source>
</evidence>
<keyword evidence="3" id="KW-1003">Cell membrane</keyword>
<dbReference type="EMBL" id="JBDIZK010000017">
    <property type="protein sequence ID" value="MEN3749799.1"/>
    <property type="molecule type" value="Genomic_DNA"/>
</dbReference>
<comment type="similarity">
    <text evidence="9">Belongs to the GSP H family.</text>
</comment>
<proteinExistence type="inferred from homology"/>
<dbReference type="RefSeq" id="WP_346248850.1">
    <property type="nucleotide sequence ID" value="NZ_JBDIZK010000017.1"/>
</dbReference>
<dbReference type="PRINTS" id="PR00885">
    <property type="entry name" value="BCTERIALGSPH"/>
</dbReference>
<protein>
    <recommendedName>
        <fullName evidence="2">Type II secretion system protein H</fullName>
    </recommendedName>
    <alternativeName>
        <fullName evidence="10">General secretion pathway protein H</fullName>
    </alternativeName>
</protein>
<dbReference type="Pfam" id="PF07963">
    <property type="entry name" value="N_methyl"/>
    <property type="match status" value="1"/>
</dbReference>
<dbReference type="PROSITE" id="PS00409">
    <property type="entry name" value="PROKAR_NTER_METHYL"/>
    <property type="match status" value="1"/>
</dbReference>
<keyword evidence="5" id="KW-0997">Cell inner membrane</keyword>
<dbReference type="InterPro" id="IPR045584">
    <property type="entry name" value="Pilin-like"/>
</dbReference>
<dbReference type="InterPro" id="IPR022346">
    <property type="entry name" value="T2SS_GspH"/>
</dbReference>
<keyword evidence="4" id="KW-0488">Methylation</keyword>
<evidence type="ECO:0000256" key="11">
    <source>
        <dbReference type="SAM" id="Phobius"/>
    </source>
</evidence>
<dbReference type="Gene3D" id="3.55.40.10">
    <property type="entry name" value="minor pseudopilin epsh domain"/>
    <property type="match status" value="1"/>
</dbReference>
<evidence type="ECO:0000256" key="10">
    <source>
        <dbReference type="ARBA" id="ARBA00030775"/>
    </source>
</evidence>
<reference evidence="13 14" key="1">
    <citation type="submission" date="2024-05" db="EMBL/GenBank/DDBJ databases">
        <title>Sphingomonas sp. HF-S3 16S ribosomal RNA gene Genome sequencing and assembly.</title>
        <authorList>
            <person name="Lee H."/>
        </authorList>
    </citation>
    <scope>NUCLEOTIDE SEQUENCE [LARGE SCALE GENOMIC DNA]</scope>
    <source>
        <strain evidence="13 14">HF-S3</strain>
    </source>
</reference>
<keyword evidence="7 11" id="KW-1133">Transmembrane helix</keyword>
<sequence length="158" mass="16377">MRGGRAIRPGETGLTLIEMMIVLVIIGISTGAVVLGIGSATRAPTVESEARRLATRLQSASDDAMLGDRMMAFTVADDGYGFATIGGDGQTVVRTDKALAFHQLPAGMVMTVNVKPPVILGADGAGEPMTASIQSGRQNWVVTYDGMTAGVIEGQPAR</sequence>
<keyword evidence="8 11" id="KW-0472">Membrane</keyword>
<feature type="transmembrane region" description="Helical" evidence="11">
    <location>
        <begin position="12"/>
        <end position="38"/>
    </location>
</feature>
<gene>
    <name evidence="13" type="ORF">TPR58_21690</name>
</gene>
<dbReference type="Pfam" id="PF12019">
    <property type="entry name" value="GspH"/>
    <property type="match status" value="1"/>
</dbReference>
<comment type="caution">
    <text evidence="13">The sequence shown here is derived from an EMBL/GenBank/DDBJ whole genome shotgun (WGS) entry which is preliminary data.</text>
</comment>
<evidence type="ECO:0000259" key="12">
    <source>
        <dbReference type="Pfam" id="PF12019"/>
    </source>
</evidence>
<dbReference type="SUPFAM" id="SSF54523">
    <property type="entry name" value="Pili subunits"/>
    <property type="match status" value="1"/>
</dbReference>
<evidence type="ECO:0000256" key="8">
    <source>
        <dbReference type="ARBA" id="ARBA00023136"/>
    </source>
</evidence>
<dbReference type="InterPro" id="IPR012902">
    <property type="entry name" value="N_methyl_site"/>
</dbReference>
<accession>A0ABV0BE29</accession>
<evidence type="ECO:0000256" key="3">
    <source>
        <dbReference type="ARBA" id="ARBA00022475"/>
    </source>
</evidence>